<protein>
    <submittedName>
        <fullName evidence="1">Uncharacterized protein</fullName>
    </submittedName>
</protein>
<proteinExistence type="predicted"/>
<dbReference type="Proteomes" id="UP000315115">
    <property type="component" value="Chromosome 1"/>
</dbReference>
<dbReference type="AlphaFoldDB" id="A0A510ICB7"/>
<dbReference type="EMBL" id="AP019798">
    <property type="protein sequence ID" value="BBL89930.1"/>
    <property type="molecule type" value="Genomic_DNA"/>
</dbReference>
<organism evidence="1 2">
    <name type="scientific">Vibrio rotiferianus</name>
    <dbReference type="NCBI Taxonomy" id="190895"/>
    <lineage>
        <taxon>Bacteria</taxon>
        <taxon>Pseudomonadati</taxon>
        <taxon>Pseudomonadota</taxon>
        <taxon>Gammaproteobacteria</taxon>
        <taxon>Vibrionales</taxon>
        <taxon>Vibrionaceae</taxon>
        <taxon>Vibrio</taxon>
    </lineage>
</organism>
<reference evidence="2" key="1">
    <citation type="submission" date="2019-07" db="EMBL/GenBank/DDBJ databases">
        <title>Complete Genome Sequences of Vibrion rotiferianus strain AM7.</title>
        <authorList>
            <person name="Miyazaki K."/>
            <person name="Wiseschart A."/>
            <person name="Pootanakit K."/>
            <person name="Ishimori K."/>
            <person name="Kitahara K."/>
        </authorList>
    </citation>
    <scope>NUCLEOTIDE SEQUENCE [LARGE SCALE GENOMIC DNA]</scope>
    <source>
        <strain evidence="2">AM7</strain>
    </source>
</reference>
<name>A0A510ICB7_9VIBR</name>
<evidence type="ECO:0000313" key="1">
    <source>
        <dbReference type="EMBL" id="BBL89930.1"/>
    </source>
</evidence>
<accession>A0A510ICB7</accession>
<gene>
    <name evidence="1" type="ORF">VroAM7_25830</name>
</gene>
<sequence length="59" mass="6699">MLAYRHSELAQSILDRSAARSFERILLFVMPLLFSDMGTNYAKRSIDTTAYLSTIVTLV</sequence>
<evidence type="ECO:0000313" key="2">
    <source>
        <dbReference type="Proteomes" id="UP000315115"/>
    </source>
</evidence>